<accession>A0ABN3QJQ7</accession>
<name>A0ABN3QJQ7_9ACTN</name>
<evidence type="ECO:0000313" key="2">
    <source>
        <dbReference type="Proteomes" id="UP001501509"/>
    </source>
</evidence>
<reference evidence="1 2" key="1">
    <citation type="journal article" date="2019" name="Int. J. Syst. Evol. Microbiol.">
        <title>The Global Catalogue of Microorganisms (GCM) 10K type strain sequencing project: providing services to taxonomists for standard genome sequencing and annotation.</title>
        <authorList>
            <consortium name="The Broad Institute Genomics Platform"/>
            <consortium name="The Broad Institute Genome Sequencing Center for Infectious Disease"/>
            <person name="Wu L."/>
            <person name="Ma J."/>
        </authorList>
    </citation>
    <scope>NUCLEOTIDE SEQUENCE [LARGE SCALE GENOMIC DNA]</scope>
    <source>
        <strain evidence="1 2">JCM 6833</strain>
    </source>
</reference>
<keyword evidence="2" id="KW-1185">Reference proteome</keyword>
<organism evidence="1 2">
    <name type="scientific">Actinomadura fulvescens</name>
    <dbReference type="NCBI Taxonomy" id="46160"/>
    <lineage>
        <taxon>Bacteria</taxon>
        <taxon>Bacillati</taxon>
        <taxon>Actinomycetota</taxon>
        <taxon>Actinomycetes</taxon>
        <taxon>Streptosporangiales</taxon>
        <taxon>Thermomonosporaceae</taxon>
        <taxon>Actinomadura</taxon>
    </lineage>
</organism>
<proteinExistence type="predicted"/>
<dbReference type="RefSeq" id="WP_344547371.1">
    <property type="nucleotide sequence ID" value="NZ_BAAATD010000013.1"/>
</dbReference>
<protein>
    <submittedName>
        <fullName evidence="1">Uncharacterized protein</fullName>
    </submittedName>
</protein>
<comment type="caution">
    <text evidence="1">The sequence shown here is derived from an EMBL/GenBank/DDBJ whole genome shotgun (WGS) entry which is preliminary data.</text>
</comment>
<dbReference type="Proteomes" id="UP001501509">
    <property type="component" value="Unassembled WGS sequence"/>
</dbReference>
<gene>
    <name evidence="1" type="ORF">GCM10010411_76380</name>
</gene>
<dbReference type="EMBL" id="BAAATD010000013">
    <property type="protein sequence ID" value="GAA2627879.1"/>
    <property type="molecule type" value="Genomic_DNA"/>
</dbReference>
<evidence type="ECO:0000313" key="1">
    <source>
        <dbReference type="EMBL" id="GAA2627879.1"/>
    </source>
</evidence>
<sequence>MNTSAAQAVIEGLYIGSRVIYRGSLVELRGYSFILLPCGFGNRCPKCEDGRSMFDADEAPHLRYSLYAPDGTVACHVRATSLALADSGWWPTGALALGIGGYRFLACHTAPGGSPYARAVHFHTADGLGGDTWCRFDAVDETVRRLDAAGRRCLALGA</sequence>